<sequence length="413" mass="43672">MRSLDLAALLAAASPGGSSCLTSTTPLEPAGGAHMSVAPAKFAERGKKGGVYAYEQRFLDGEDRYAVILDSKQSQLNRAEQALAQAVDDGHPLLSRLPHVLVTYEREGRVDRYYDLTLPHRVFDGHIRAGSVDGQQTTQVPIYRAVRDATPANARALLEMSPVTLIFGGWDSSRRSRQGRWRSALVGEIVGFVAAGRDEKGNLVQPRPALRGGARVDPVGMQINVSGKAMKELATGQRDEMSVATVEKLSKAAGAVKAGASMSASSLGLGGIPPTLDQLAGVACDTIIRTHVLSFATLRQMRFGAGPEGDAACRALLAALALNALARSDAELFLRANCDLREAATPQVRLDQRRGEFLEVEPLGIDAADHLLGEALAHAEKVADVKWSGLALRVVGNPDVVSGAVDADAEGGE</sequence>
<organism evidence="1 2">
    <name type="scientific">Dactylosporangium aurantiacum</name>
    <dbReference type="NCBI Taxonomy" id="35754"/>
    <lineage>
        <taxon>Bacteria</taxon>
        <taxon>Bacillati</taxon>
        <taxon>Actinomycetota</taxon>
        <taxon>Actinomycetes</taxon>
        <taxon>Micromonosporales</taxon>
        <taxon>Micromonosporaceae</taxon>
        <taxon>Dactylosporangium</taxon>
    </lineage>
</organism>
<dbReference type="EMBL" id="CP073767">
    <property type="protein sequence ID" value="UWZ55400.1"/>
    <property type="molecule type" value="Genomic_DNA"/>
</dbReference>
<accession>A0A9Q9IJS5</accession>
<dbReference type="KEGG" id="daur:Daura_03910"/>
<dbReference type="PROSITE" id="PS51257">
    <property type="entry name" value="PROKAR_LIPOPROTEIN"/>
    <property type="match status" value="1"/>
</dbReference>
<dbReference type="NCBIfam" id="TIGR02570">
    <property type="entry name" value="cas7_GSU0053"/>
    <property type="match status" value="1"/>
</dbReference>
<dbReference type="AlphaFoldDB" id="A0A9Q9IJS5"/>
<name>A0A9Q9IJS5_9ACTN</name>
<proteinExistence type="predicted"/>
<dbReference type="Pfam" id="PF09617">
    <property type="entry name" value="Cas_GSU0053"/>
    <property type="match status" value="1"/>
</dbReference>
<dbReference type="Proteomes" id="UP001058003">
    <property type="component" value="Chromosome"/>
</dbReference>
<dbReference type="OrthoDB" id="190628at2"/>
<evidence type="ECO:0000313" key="2">
    <source>
        <dbReference type="Proteomes" id="UP001058003"/>
    </source>
</evidence>
<dbReference type="RefSeq" id="WP_033362187.1">
    <property type="nucleotide sequence ID" value="NZ_CP073767.1"/>
</dbReference>
<reference evidence="1" key="1">
    <citation type="submission" date="2021-04" db="EMBL/GenBank/DDBJ databases">
        <title>Dactylosporangium aurantiacum NRRL B-8018 full assembly.</title>
        <authorList>
            <person name="Hartkoorn R.C."/>
            <person name="Beaudoing E."/>
            <person name="Hot D."/>
        </authorList>
    </citation>
    <scope>NUCLEOTIDE SEQUENCE</scope>
    <source>
        <strain evidence="1">NRRL B-8018</strain>
    </source>
</reference>
<protein>
    <submittedName>
        <fullName evidence="1">Type I-U CRISPR-associated protein Cas7</fullName>
    </submittedName>
</protein>
<evidence type="ECO:0000313" key="1">
    <source>
        <dbReference type="EMBL" id="UWZ55400.1"/>
    </source>
</evidence>
<gene>
    <name evidence="1" type="primary">cas7u</name>
    <name evidence="1" type="ORF">Daura_03910</name>
</gene>
<keyword evidence="2" id="KW-1185">Reference proteome</keyword>
<dbReference type="InterPro" id="IPR013403">
    <property type="entry name" value="CRISPR-assoc_prot_Csb1/Cas7u"/>
</dbReference>